<gene>
    <name evidence="1" type="primary">arsD</name>
    <name evidence="1" type="ORF">LOOC260_200200</name>
</gene>
<proteinExistence type="predicted"/>
<dbReference type="NCBIfam" id="NF033727">
    <property type="entry name" value="chaperon_ArsD"/>
    <property type="match status" value="1"/>
</dbReference>
<dbReference type="GO" id="GO:0003677">
    <property type="term" value="F:DNA binding"/>
    <property type="evidence" value="ECO:0007669"/>
    <property type="project" value="InterPro"/>
</dbReference>
<evidence type="ECO:0000313" key="1">
    <source>
        <dbReference type="EMBL" id="BAP86794.1"/>
    </source>
</evidence>
<organism evidence="1 2">
    <name type="scientific">Paucilactobacillus hokkaidonensis JCM 18461</name>
    <dbReference type="NCBI Taxonomy" id="1291742"/>
    <lineage>
        <taxon>Bacteria</taxon>
        <taxon>Bacillati</taxon>
        <taxon>Bacillota</taxon>
        <taxon>Bacilli</taxon>
        <taxon>Lactobacillales</taxon>
        <taxon>Lactobacillaceae</taxon>
        <taxon>Paucilactobacillus</taxon>
    </lineage>
</organism>
<dbReference type="EMBL" id="AP014681">
    <property type="protein sequence ID" value="BAP86794.1"/>
    <property type="molecule type" value="Genomic_DNA"/>
</dbReference>
<dbReference type="RefSeq" id="WP_025013532.1">
    <property type="nucleotide sequence ID" value="NZ_AP014681.1"/>
</dbReference>
<name>A0A0A1H0K7_9LACO</name>
<dbReference type="KEGG" id="lho:LOOC260_200200"/>
<dbReference type="GO" id="GO:0045892">
    <property type="term" value="P:negative regulation of DNA-templated transcription"/>
    <property type="evidence" value="ECO:0007669"/>
    <property type="project" value="InterPro"/>
</dbReference>
<dbReference type="Proteomes" id="UP000031620">
    <property type="component" value="Plasmid pLOOC260-1"/>
</dbReference>
<protein>
    <submittedName>
        <fullName evidence="1">Arsenical resistance operon trans-acting repressor ArsD</fullName>
    </submittedName>
</protein>
<geneLocation type="plasmid" evidence="2">
    <name>pLOOC260-1 DNA</name>
</geneLocation>
<accession>A0A0A1H0K7</accession>
<dbReference type="InterPro" id="IPR010712">
    <property type="entry name" value="Arsenical-R_ArsD"/>
</dbReference>
<reference evidence="1 2" key="1">
    <citation type="submission" date="2014-11" db="EMBL/GenBank/DDBJ databases">
        <title>Complete genome sequence and analysis of Lactobacillus hokkaidonensis LOOC260T.</title>
        <authorList>
            <person name="Tanizawa Y."/>
            <person name="Tohno M."/>
            <person name="Kaminuma E."/>
            <person name="Nakamura Y."/>
            <person name="Arita M."/>
        </authorList>
    </citation>
    <scope>NUCLEOTIDE SEQUENCE [LARGE SCALE GENOMIC DNA]</scope>
    <source>
        <strain evidence="1 2">LOOC260</strain>
        <plasmid evidence="2">pLOOC260-1 DNA</plasmid>
    </source>
</reference>
<dbReference type="AlphaFoldDB" id="A0A0A1H0K7"/>
<keyword evidence="1" id="KW-0614">Plasmid</keyword>
<dbReference type="GO" id="GO:0046685">
    <property type="term" value="P:response to arsenic-containing substance"/>
    <property type="evidence" value="ECO:0007669"/>
    <property type="project" value="InterPro"/>
</dbReference>
<sequence>MKKIELFEPAMCCSTGVCGPSVDKELIQTTAIQRYVSVNAQGQAMFIRRNLAQNPDAFVRNPIVAQELKRQGINALPITLVDGQLVKTGEYPTINEFSSYLDMDLVAALVH</sequence>
<evidence type="ECO:0000313" key="2">
    <source>
        <dbReference type="Proteomes" id="UP000031620"/>
    </source>
</evidence>
<dbReference type="Gene3D" id="3.40.30.10">
    <property type="entry name" value="Glutaredoxin"/>
    <property type="match status" value="1"/>
</dbReference>
<dbReference type="HOGENOM" id="CLU_120868_1_0_9"/>
<dbReference type="Pfam" id="PF06953">
    <property type="entry name" value="ArsD"/>
    <property type="match status" value="1"/>
</dbReference>
<dbReference type="GeneID" id="45549898"/>